<sequence length="282" mass="30897">MRAGSNATTHRKYFADERMKIKLLLLVKLYFCQEIIEPCEPILGCFPSTTMVRLATIIMLVANFATVKAITTDATITTTAPTTSSTTTASKRSTTSSTTSSTTTTTTTTTAFIPAPSLDGMSISIIRDTCDDVINSSSSAFDNYQLRLCNCTLEKTATQSTEKLPVAFRMIPTNNYAVSWAWASLMLHLCITGFFALMWIHHVTPAVTPPYNKAVLAIFLCLLGLIIIDCCGMSKYIVRDNAHPTASASLCFNMFLLFLGAYLAMGAYQERDPNAFASQQFN</sequence>
<gene>
    <name evidence="3" type="ORF">GSOID_T00025350001</name>
</gene>
<keyword evidence="2" id="KW-0472">Membrane</keyword>
<protein>
    <submittedName>
        <fullName evidence="3">Uncharacterized protein</fullName>
    </submittedName>
</protein>
<evidence type="ECO:0000313" key="3">
    <source>
        <dbReference type="EMBL" id="CBY31445.1"/>
    </source>
</evidence>
<feature type="transmembrane region" description="Helical" evidence="2">
    <location>
        <begin position="214"/>
        <end position="238"/>
    </location>
</feature>
<feature type="transmembrane region" description="Helical" evidence="2">
    <location>
        <begin position="179"/>
        <end position="202"/>
    </location>
</feature>
<name>E4Y745_OIKDI</name>
<feature type="region of interest" description="Disordered" evidence="1">
    <location>
        <begin position="80"/>
        <end position="104"/>
    </location>
</feature>
<reference evidence="3" key="1">
    <citation type="journal article" date="2010" name="Science">
        <title>Plasticity of animal genome architecture unmasked by rapid evolution of a pelagic tunicate.</title>
        <authorList>
            <person name="Denoeud F."/>
            <person name="Henriet S."/>
            <person name="Mungpakdee S."/>
            <person name="Aury J.M."/>
            <person name="Da Silva C."/>
            <person name="Brinkmann H."/>
            <person name="Mikhaleva J."/>
            <person name="Olsen L.C."/>
            <person name="Jubin C."/>
            <person name="Canestro C."/>
            <person name="Bouquet J.M."/>
            <person name="Danks G."/>
            <person name="Poulain J."/>
            <person name="Campsteijn C."/>
            <person name="Adamski M."/>
            <person name="Cross I."/>
            <person name="Yadetie F."/>
            <person name="Muffato M."/>
            <person name="Louis A."/>
            <person name="Butcher S."/>
            <person name="Tsagkogeorga G."/>
            <person name="Konrad A."/>
            <person name="Singh S."/>
            <person name="Jensen M.F."/>
            <person name="Cong E.H."/>
            <person name="Eikeseth-Otteraa H."/>
            <person name="Noel B."/>
            <person name="Anthouard V."/>
            <person name="Porcel B.M."/>
            <person name="Kachouri-Lafond R."/>
            <person name="Nishino A."/>
            <person name="Ugolini M."/>
            <person name="Chourrout P."/>
            <person name="Nishida H."/>
            <person name="Aasland R."/>
            <person name="Huzurbazar S."/>
            <person name="Westhof E."/>
            <person name="Delsuc F."/>
            <person name="Lehrach H."/>
            <person name="Reinhardt R."/>
            <person name="Weissenbach J."/>
            <person name="Roy S.W."/>
            <person name="Artiguenave F."/>
            <person name="Postlethwait J.H."/>
            <person name="Manak J.R."/>
            <person name="Thompson E.M."/>
            <person name="Jaillon O."/>
            <person name="Du Pasquier L."/>
            <person name="Boudinot P."/>
            <person name="Liberles D.A."/>
            <person name="Volff J.N."/>
            <person name="Philippe H."/>
            <person name="Lenhard B."/>
            <person name="Roest Crollius H."/>
            <person name="Wincker P."/>
            <person name="Chourrout D."/>
        </authorList>
    </citation>
    <scope>NUCLEOTIDE SEQUENCE [LARGE SCALE GENOMIC DNA]</scope>
</reference>
<keyword evidence="2" id="KW-1133">Transmembrane helix</keyword>
<organism evidence="3">
    <name type="scientific">Oikopleura dioica</name>
    <name type="common">Tunicate</name>
    <dbReference type="NCBI Taxonomy" id="34765"/>
    <lineage>
        <taxon>Eukaryota</taxon>
        <taxon>Metazoa</taxon>
        <taxon>Chordata</taxon>
        <taxon>Tunicata</taxon>
        <taxon>Appendicularia</taxon>
        <taxon>Copelata</taxon>
        <taxon>Oikopleuridae</taxon>
        <taxon>Oikopleura</taxon>
    </lineage>
</organism>
<evidence type="ECO:0000256" key="2">
    <source>
        <dbReference type="SAM" id="Phobius"/>
    </source>
</evidence>
<keyword evidence="2" id="KW-0812">Transmembrane</keyword>
<evidence type="ECO:0000256" key="1">
    <source>
        <dbReference type="SAM" id="MobiDB-lite"/>
    </source>
</evidence>
<accession>E4Y745</accession>
<feature type="transmembrane region" description="Helical" evidence="2">
    <location>
        <begin position="250"/>
        <end position="268"/>
    </location>
</feature>
<dbReference type="EMBL" id="FN654303">
    <property type="protein sequence ID" value="CBY31445.1"/>
    <property type="molecule type" value="Genomic_DNA"/>
</dbReference>
<dbReference type="AlphaFoldDB" id="E4Y745"/>
<dbReference type="Proteomes" id="UP000011014">
    <property type="component" value="Unassembled WGS sequence"/>
</dbReference>
<proteinExistence type="predicted"/>